<dbReference type="PRINTS" id="PR00081">
    <property type="entry name" value="GDHRDH"/>
</dbReference>
<keyword evidence="5" id="KW-1185">Reference proteome</keyword>
<dbReference type="EC" id="1.1.1.-" evidence="4"/>
<dbReference type="PROSITE" id="PS00061">
    <property type="entry name" value="ADH_SHORT"/>
    <property type="match status" value="1"/>
</dbReference>
<gene>
    <name evidence="4" type="ORF">ACFOD9_00570</name>
</gene>
<proteinExistence type="inferred from homology"/>
<dbReference type="RefSeq" id="WP_379508132.1">
    <property type="nucleotide sequence ID" value="NZ_JBHRTQ010000001.1"/>
</dbReference>
<dbReference type="SMART" id="SM00822">
    <property type="entry name" value="PKS_KR"/>
    <property type="match status" value="1"/>
</dbReference>
<dbReference type="PANTHER" id="PTHR43477">
    <property type="entry name" value="DIHYDROANTICAPSIN 7-DEHYDROGENASE"/>
    <property type="match status" value="1"/>
</dbReference>
<dbReference type="InterPro" id="IPR020904">
    <property type="entry name" value="Sc_DH/Rdtase_CS"/>
</dbReference>
<dbReference type="SUPFAM" id="SSF51735">
    <property type="entry name" value="NAD(P)-binding Rossmann-fold domains"/>
    <property type="match status" value="1"/>
</dbReference>
<organism evidence="4 5">
    <name type="scientific">Novosphingobium bradum</name>
    <dbReference type="NCBI Taxonomy" id="1737444"/>
    <lineage>
        <taxon>Bacteria</taxon>
        <taxon>Pseudomonadati</taxon>
        <taxon>Pseudomonadota</taxon>
        <taxon>Alphaproteobacteria</taxon>
        <taxon>Sphingomonadales</taxon>
        <taxon>Sphingomonadaceae</taxon>
        <taxon>Novosphingobium</taxon>
    </lineage>
</organism>
<dbReference type="InterPro" id="IPR057326">
    <property type="entry name" value="KR_dom"/>
</dbReference>
<dbReference type="Gene3D" id="3.40.50.720">
    <property type="entry name" value="NAD(P)-binding Rossmann-like Domain"/>
    <property type="match status" value="1"/>
</dbReference>
<dbReference type="InterPro" id="IPR036291">
    <property type="entry name" value="NAD(P)-bd_dom_sf"/>
</dbReference>
<evidence type="ECO:0000313" key="4">
    <source>
        <dbReference type="EMBL" id="MFC3172735.1"/>
    </source>
</evidence>
<evidence type="ECO:0000256" key="2">
    <source>
        <dbReference type="ARBA" id="ARBA00023002"/>
    </source>
</evidence>
<keyword evidence="2 4" id="KW-0560">Oxidoreductase</keyword>
<evidence type="ECO:0000256" key="1">
    <source>
        <dbReference type="ARBA" id="ARBA00006484"/>
    </source>
</evidence>
<comment type="similarity">
    <text evidence="1">Belongs to the short-chain dehydrogenases/reductases (SDR) family.</text>
</comment>
<dbReference type="Pfam" id="PF13561">
    <property type="entry name" value="adh_short_C2"/>
    <property type="match status" value="1"/>
</dbReference>
<dbReference type="PANTHER" id="PTHR43477:SF1">
    <property type="entry name" value="DIHYDROANTICAPSIN 7-DEHYDROGENASE"/>
    <property type="match status" value="1"/>
</dbReference>
<sequence length="243" mass="24372">MANALAGRRIVITGAASGIGAATAELFFQEGAALALLDRPGAALDAMAARLGATALPADVADEAAVDAAMATAEAALGGIDGLVNAAGILRQGGIAGQTLAQWDEVLAVNLTGTMLVCRAALPALHRAGGGTIVNFASIAGLRPMADNLAYAVSKAAVIQLTKCIAMEQGPAIRANALCPGLVETPMTGVLPEAALERLAASAIQHRLGKPAEIAQAVLYLTSAQSSFVHGTAMAVDGGWTYY</sequence>
<dbReference type="CDD" id="cd05233">
    <property type="entry name" value="SDR_c"/>
    <property type="match status" value="1"/>
</dbReference>
<dbReference type="GO" id="GO:0016491">
    <property type="term" value="F:oxidoreductase activity"/>
    <property type="evidence" value="ECO:0007669"/>
    <property type="project" value="UniProtKB-KW"/>
</dbReference>
<dbReference type="EMBL" id="JBHRTQ010000001">
    <property type="protein sequence ID" value="MFC3172735.1"/>
    <property type="molecule type" value="Genomic_DNA"/>
</dbReference>
<dbReference type="PRINTS" id="PR00080">
    <property type="entry name" value="SDRFAMILY"/>
</dbReference>
<accession>A0ABV7IMC2</accession>
<dbReference type="InterPro" id="IPR002347">
    <property type="entry name" value="SDR_fam"/>
</dbReference>
<protein>
    <submittedName>
        <fullName evidence="4">SDR family NAD(P)-dependent oxidoreductase</fullName>
        <ecNumber evidence="4">1.1.1.-</ecNumber>
    </submittedName>
</protein>
<evidence type="ECO:0000259" key="3">
    <source>
        <dbReference type="SMART" id="SM00822"/>
    </source>
</evidence>
<comment type="caution">
    <text evidence="4">The sequence shown here is derived from an EMBL/GenBank/DDBJ whole genome shotgun (WGS) entry which is preliminary data.</text>
</comment>
<name>A0ABV7IMC2_9SPHN</name>
<dbReference type="Proteomes" id="UP001595604">
    <property type="component" value="Unassembled WGS sequence"/>
</dbReference>
<feature type="domain" description="Ketoreductase" evidence="3">
    <location>
        <begin position="8"/>
        <end position="176"/>
    </location>
</feature>
<reference evidence="5" key="1">
    <citation type="journal article" date="2019" name="Int. J. Syst. Evol. Microbiol.">
        <title>The Global Catalogue of Microorganisms (GCM) 10K type strain sequencing project: providing services to taxonomists for standard genome sequencing and annotation.</title>
        <authorList>
            <consortium name="The Broad Institute Genomics Platform"/>
            <consortium name="The Broad Institute Genome Sequencing Center for Infectious Disease"/>
            <person name="Wu L."/>
            <person name="Ma J."/>
        </authorList>
    </citation>
    <scope>NUCLEOTIDE SEQUENCE [LARGE SCALE GENOMIC DNA]</scope>
    <source>
        <strain evidence="5">KCTC 42984</strain>
    </source>
</reference>
<evidence type="ECO:0000313" key="5">
    <source>
        <dbReference type="Proteomes" id="UP001595604"/>
    </source>
</evidence>
<dbReference type="InterPro" id="IPR051122">
    <property type="entry name" value="SDR_DHRS6-like"/>
</dbReference>